<evidence type="ECO:0000313" key="2">
    <source>
        <dbReference type="EMBL" id="MEJ6348317.1"/>
    </source>
</evidence>
<gene>
    <name evidence="2" type="ORF">R4Y45_03635</name>
</gene>
<keyword evidence="1" id="KW-1133">Transmembrane helix</keyword>
<sequence length="112" mass="12820">MIFIIITVGLIVSYLAEMLLKNSQYFSGYDVFSIFAWSAVINLSLINDFIHVVPVILILLACLLCGYAIYTAIVNRNIYMKVFLAKFCRFQSFLSIISLLILIILTMLHKFL</sequence>
<keyword evidence="1" id="KW-0812">Transmembrane</keyword>
<feature type="transmembrane region" description="Helical" evidence="1">
    <location>
        <begin position="90"/>
        <end position="108"/>
    </location>
</feature>
<protein>
    <submittedName>
        <fullName evidence="2">Uncharacterized protein</fullName>
    </submittedName>
</protein>
<dbReference type="Proteomes" id="UP001377804">
    <property type="component" value="Unassembled WGS sequence"/>
</dbReference>
<organism evidence="2 3">
    <name type="scientific">Holzapfeliella saturejae</name>
    <dbReference type="NCBI Taxonomy" id="3082953"/>
    <lineage>
        <taxon>Bacteria</taxon>
        <taxon>Bacillati</taxon>
        <taxon>Bacillota</taxon>
        <taxon>Bacilli</taxon>
        <taxon>Lactobacillales</taxon>
        <taxon>Lactobacillaceae</taxon>
        <taxon>Holzapfeliella</taxon>
    </lineage>
</organism>
<evidence type="ECO:0000256" key="1">
    <source>
        <dbReference type="SAM" id="Phobius"/>
    </source>
</evidence>
<evidence type="ECO:0000313" key="3">
    <source>
        <dbReference type="Proteomes" id="UP001377804"/>
    </source>
</evidence>
<accession>A0ABU8SI06</accession>
<name>A0ABU8SI06_9LACO</name>
<dbReference type="EMBL" id="JAWMWG010000001">
    <property type="protein sequence ID" value="MEJ6348317.1"/>
    <property type="molecule type" value="Genomic_DNA"/>
</dbReference>
<proteinExistence type="predicted"/>
<keyword evidence="3" id="KW-1185">Reference proteome</keyword>
<dbReference type="RefSeq" id="WP_339969376.1">
    <property type="nucleotide sequence ID" value="NZ_JAWMWG010000001.1"/>
</dbReference>
<comment type="caution">
    <text evidence="2">The sequence shown here is derived from an EMBL/GenBank/DDBJ whole genome shotgun (WGS) entry which is preliminary data.</text>
</comment>
<feature type="transmembrane region" description="Helical" evidence="1">
    <location>
        <begin position="52"/>
        <end position="70"/>
    </location>
</feature>
<keyword evidence="1" id="KW-0472">Membrane</keyword>
<reference evidence="2 3" key="1">
    <citation type="submission" date="2023-10" db="EMBL/GenBank/DDBJ databases">
        <title>Holzapfeliella saturejae sp. nov. isolated from Satureja montana flowers.</title>
        <authorList>
            <person name="Alcantara C."/>
            <person name="Zuniga M."/>
            <person name="Landete J.M."/>
            <person name="Monedero V."/>
        </authorList>
    </citation>
    <scope>NUCLEOTIDE SEQUENCE [LARGE SCALE GENOMIC DNA]</scope>
    <source>
        <strain evidence="2 3">He02</strain>
    </source>
</reference>